<dbReference type="SUPFAM" id="SSF81345">
    <property type="entry name" value="ABC transporter involved in vitamin B12 uptake, BtuC"/>
    <property type="match status" value="1"/>
</dbReference>
<reference evidence="10 11" key="1">
    <citation type="submission" date="2018-09" db="EMBL/GenBank/DDBJ databases">
        <title>Comparative genomics of Leucobacter spp.</title>
        <authorList>
            <person name="Reis A.C."/>
            <person name="Kolvenbach B.A."/>
            <person name="Corvini P.F.X."/>
            <person name="Nunes O.C."/>
        </authorList>
    </citation>
    <scope>NUCLEOTIDE SEQUENCE [LARGE SCALE GENOMIC DNA]</scope>
    <source>
        <strain evidence="10 11">TAN 31504</strain>
    </source>
</reference>
<evidence type="ECO:0000256" key="2">
    <source>
        <dbReference type="ARBA" id="ARBA00007935"/>
    </source>
</evidence>
<dbReference type="InterPro" id="IPR000522">
    <property type="entry name" value="ABC_transptr_permease_BtuC"/>
</dbReference>
<keyword evidence="7 9" id="KW-0472">Membrane</keyword>
<evidence type="ECO:0000256" key="3">
    <source>
        <dbReference type="ARBA" id="ARBA00022448"/>
    </source>
</evidence>
<comment type="similarity">
    <text evidence="2">Belongs to the binding-protein-dependent transport system permease family. FecCD subfamily.</text>
</comment>
<comment type="caution">
    <text evidence="10">The sequence shown here is derived from an EMBL/GenBank/DDBJ whole genome shotgun (WGS) entry which is preliminary data.</text>
</comment>
<feature type="transmembrane region" description="Helical" evidence="9">
    <location>
        <begin position="104"/>
        <end position="121"/>
    </location>
</feature>
<feature type="transmembrane region" description="Helical" evidence="9">
    <location>
        <begin position="233"/>
        <end position="258"/>
    </location>
</feature>
<keyword evidence="11" id="KW-1185">Reference proteome</keyword>
<evidence type="ECO:0000256" key="8">
    <source>
        <dbReference type="SAM" id="MobiDB-lite"/>
    </source>
</evidence>
<keyword evidence="6 9" id="KW-1133">Transmembrane helix</keyword>
<feature type="transmembrane region" description="Helical" evidence="9">
    <location>
        <begin position="50"/>
        <end position="72"/>
    </location>
</feature>
<dbReference type="InterPro" id="IPR037294">
    <property type="entry name" value="ABC_BtuC-like"/>
</dbReference>
<gene>
    <name evidence="10" type="ORF">D3230_06490</name>
</gene>
<feature type="region of interest" description="Disordered" evidence="8">
    <location>
        <begin position="20"/>
        <end position="39"/>
    </location>
</feature>
<keyword evidence="4" id="KW-1003">Cell membrane</keyword>
<dbReference type="Proteomes" id="UP001645859">
    <property type="component" value="Unassembled WGS sequence"/>
</dbReference>
<feature type="transmembrane region" description="Helical" evidence="9">
    <location>
        <begin position="351"/>
        <end position="368"/>
    </location>
</feature>
<dbReference type="EMBL" id="QYAC01000003">
    <property type="protein sequence ID" value="MBL3678944.1"/>
    <property type="molecule type" value="Genomic_DNA"/>
</dbReference>
<evidence type="ECO:0000313" key="11">
    <source>
        <dbReference type="Proteomes" id="UP001645859"/>
    </source>
</evidence>
<dbReference type="Pfam" id="PF01032">
    <property type="entry name" value="FecCD"/>
    <property type="match status" value="1"/>
</dbReference>
<accession>A0ABS1SHJ8</accession>
<evidence type="ECO:0000256" key="4">
    <source>
        <dbReference type="ARBA" id="ARBA00022475"/>
    </source>
</evidence>
<dbReference type="PANTHER" id="PTHR30472">
    <property type="entry name" value="FERRIC ENTEROBACTIN TRANSPORT SYSTEM PERMEASE PROTEIN"/>
    <property type="match status" value="1"/>
</dbReference>
<feature type="transmembrane region" description="Helical" evidence="9">
    <location>
        <begin position="279"/>
        <end position="300"/>
    </location>
</feature>
<name>A0ABS1SHJ8_9MICO</name>
<evidence type="ECO:0000256" key="6">
    <source>
        <dbReference type="ARBA" id="ARBA00022989"/>
    </source>
</evidence>
<evidence type="ECO:0000256" key="5">
    <source>
        <dbReference type="ARBA" id="ARBA00022692"/>
    </source>
</evidence>
<evidence type="ECO:0000313" key="10">
    <source>
        <dbReference type="EMBL" id="MBL3678944.1"/>
    </source>
</evidence>
<keyword evidence="5 9" id="KW-0812">Transmembrane</keyword>
<dbReference type="CDD" id="cd06550">
    <property type="entry name" value="TM_ABC_iron-siderophores_like"/>
    <property type="match status" value="1"/>
</dbReference>
<feature type="transmembrane region" description="Helical" evidence="9">
    <location>
        <begin position="133"/>
        <end position="154"/>
    </location>
</feature>
<organism evidence="10 11">
    <name type="scientific">Leucobacter chromiireducens subsp. solipictus</name>
    <dbReference type="NCBI Taxonomy" id="398235"/>
    <lineage>
        <taxon>Bacteria</taxon>
        <taxon>Bacillati</taxon>
        <taxon>Actinomycetota</taxon>
        <taxon>Actinomycetes</taxon>
        <taxon>Micrococcales</taxon>
        <taxon>Microbacteriaceae</taxon>
        <taxon>Leucobacter</taxon>
    </lineage>
</organism>
<evidence type="ECO:0000256" key="7">
    <source>
        <dbReference type="ARBA" id="ARBA00023136"/>
    </source>
</evidence>
<sequence>MPASPSSGCRAVLQTADAAPAPDAAPGAAPAPAPAPASAPAPAGTAAKRVLFLAGALLLLAVVFALALWAGARALEFGEVWRVLWHADGSEASYIVHEMRLPRSLLALVIGLALGVAGALIQALTRNPLADTGILGVGAGASFAVVVGVAFFGVTALSQYLWLAFLGAVVVTALVYALGSIGSIGATPVRLTLVGVALGAVLGGFSSAITMLHPDTFSDVLRWSAGSLAGRGWDTLGAVVPPIGVGVLIALGCGRPLNAVSLGDDAARSLGANVLRTRILVILAVTLLAGAAAAAAGPVGFVGLMVPHVVRWFTGPDQRWIIPFSAVGAALLLLAADVLGRVVLAPRELEVGIVTAFIGAPVLIALARRRNVSAL</sequence>
<protein>
    <submittedName>
        <fullName evidence="10">Fe(3+)-siderophore ABC transporter permease</fullName>
    </submittedName>
</protein>
<feature type="compositionally biased region" description="Pro residues" evidence="8">
    <location>
        <begin position="29"/>
        <end position="39"/>
    </location>
</feature>
<keyword evidence="3" id="KW-0813">Transport</keyword>
<proteinExistence type="inferred from homology"/>
<dbReference type="Gene3D" id="1.10.3470.10">
    <property type="entry name" value="ABC transporter involved in vitamin B12 uptake, BtuC"/>
    <property type="match status" value="1"/>
</dbReference>
<dbReference type="PANTHER" id="PTHR30472:SF1">
    <property type="entry name" value="FE(3+) DICITRATE TRANSPORT SYSTEM PERMEASE PROTEIN FECC-RELATED"/>
    <property type="match status" value="1"/>
</dbReference>
<comment type="subcellular location">
    <subcellularLocation>
        <location evidence="1">Cell membrane</location>
        <topology evidence="1">Multi-pass membrane protein</topology>
    </subcellularLocation>
</comment>
<feature type="transmembrane region" description="Helical" evidence="9">
    <location>
        <begin position="160"/>
        <end position="179"/>
    </location>
</feature>
<evidence type="ECO:0000256" key="1">
    <source>
        <dbReference type="ARBA" id="ARBA00004651"/>
    </source>
</evidence>
<feature type="transmembrane region" description="Helical" evidence="9">
    <location>
        <begin position="191"/>
        <end position="213"/>
    </location>
</feature>
<evidence type="ECO:0000256" key="9">
    <source>
        <dbReference type="SAM" id="Phobius"/>
    </source>
</evidence>
<feature type="transmembrane region" description="Helical" evidence="9">
    <location>
        <begin position="320"/>
        <end position="339"/>
    </location>
</feature>